<feature type="chain" id="PRO_5047530072" evidence="4">
    <location>
        <begin position="28"/>
        <end position="385"/>
    </location>
</feature>
<dbReference type="PANTHER" id="PTHR30483:SF6">
    <property type="entry name" value="PERIPLASMIC BINDING PROTEIN OF ABC TRANSPORTER FOR NATURAL AMINO ACIDS"/>
    <property type="match status" value="1"/>
</dbReference>
<dbReference type="InterPro" id="IPR028082">
    <property type="entry name" value="Peripla_BP_I"/>
</dbReference>
<comment type="caution">
    <text evidence="6">The sequence shown here is derived from an EMBL/GenBank/DDBJ whole genome shotgun (WGS) entry which is preliminary data.</text>
</comment>
<dbReference type="CDD" id="cd06359">
    <property type="entry name" value="PBP1_Nba-like"/>
    <property type="match status" value="1"/>
</dbReference>
<sequence length="385" mass="40410">MTIRTTLSAGLAAMSLTAALGASTALADPVTVGLITTLSGGGAGLGVDIRDGFQLALSMSGSDAIHLVVEDDGQRPEQAVQIADRMIQSERAQILTGIVWSNLAMAVVPSATAQDVIYVSPNAGPSQLAGAGCTPNYFNAAYQNDTMHEASGAYANVLGYENTFIMAPNYPAGIDALTGFKRYFEGTLAGELFTQLGQTDFAAEIAQIRASGADSIFIFEPGGMGISFMRQYAQSGIDLPIISAAFSFSQDVLPAVGDAALGVINTAEWSPDMDNAANQAFVAGFQEAYGRLPSVYAAQAFDSANLILSALAAADINDLPAFRTAMRAADFDSVRGAFRFGNNQHPIQNYYAREVVSVDGVLTNRLVGTAFEDHQDVYAADCAME</sequence>
<accession>A0ABT3GXX7</accession>
<evidence type="ECO:0000256" key="1">
    <source>
        <dbReference type="ARBA" id="ARBA00010062"/>
    </source>
</evidence>
<dbReference type="InterPro" id="IPR051010">
    <property type="entry name" value="BCAA_transport"/>
</dbReference>
<keyword evidence="3" id="KW-0813">Transport</keyword>
<comment type="similarity">
    <text evidence="1">Belongs to the leucine-binding protein family.</text>
</comment>
<evidence type="ECO:0000313" key="7">
    <source>
        <dbReference type="Proteomes" id="UP001208938"/>
    </source>
</evidence>
<dbReference type="Proteomes" id="UP001208938">
    <property type="component" value="Unassembled WGS sequence"/>
</dbReference>
<name>A0ABT3GXX7_9RHOB</name>
<evidence type="ECO:0000256" key="4">
    <source>
        <dbReference type="SAM" id="SignalP"/>
    </source>
</evidence>
<dbReference type="Gene3D" id="3.40.50.2300">
    <property type="match status" value="2"/>
</dbReference>
<gene>
    <name evidence="6" type="ORF">OKW52_08990</name>
</gene>
<dbReference type="RefSeq" id="WP_264505398.1">
    <property type="nucleotide sequence ID" value="NZ_JAPDFL010000001.1"/>
</dbReference>
<feature type="signal peptide" evidence="4">
    <location>
        <begin position="1"/>
        <end position="27"/>
    </location>
</feature>
<dbReference type="PANTHER" id="PTHR30483">
    <property type="entry name" value="LEUCINE-SPECIFIC-BINDING PROTEIN"/>
    <property type="match status" value="1"/>
</dbReference>
<evidence type="ECO:0000256" key="2">
    <source>
        <dbReference type="ARBA" id="ARBA00022729"/>
    </source>
</evidence>
<proteinExistence type="inferred from homology"/>
<dbReference type="Pfam" id="PF13458">
    <property type="entry name" value="Peripla_BP_6"/>
    <property type="match status" value="1"/>
</dbReference>
<protein>
    <submittedName>
        <fullName evidence="6">ABC transporter substrate-binding protein</fullName>
    </submittedName>
</protein>
<keyword evidence="7" id="KW-1185">Reference proteome</keyword>
<keyword evidence="2 4" id="KW-0732">Signal</keyword>
<reference evidence="6 7" key="1">
    <citation type="submission" date="2022-10" db="EMBL/GenBank/DDBJ databases">
        <title>Pararhodobacter sp. nov., isolated from marine algae.</title>
        <authorList>
            <person name="Choi B.J."/>
            <person name="Kim J.M."/>
            <person name="Lee J.K."/>
            <person name="Choi D.G."/>
            <person name="Jeon C.O."/>
        </authorList>
    </citation>
    <scope>NUCLEOTIDE SEQUENCE [LARGE SCALE GENOMIC DNA]</scope>
    <source>
        <strain evidence="6 7">ZQ420</strain>
    </source>
</reference>
<keyword evidence="3" id="KW-0029">Amino-acid transport</keyword>
<evidence type="ECO:0000256" key="3">
    <source>
        <dbReference type="ARBA" id="ARBA00022970"/>
    </source>
</evidence>
<feature type="domain" description="Leucine-binding protein" evidence="5">
    <location>
        <begin position="29"/>
        <end position="356"/>
    </location>
</feature>
<dbReference type="SUPFAM" id="SSF53822">
    <property type="entry name" value="Periplasmic binding protein-like I"/>
    <property type="match status" value="1"/>
</dbReference>
<organism evidence="6 7">
    <name type="scientific">Pararhodobacter zhoushanensis</name>
    <dbReference type="NCBI Taxonomy" id="2479545"/>
    <lineage>
        <taxon>Bacteria</taxon>
        <taxon>Pseudomonadati</taxon>
        <taxon>Pseudomonadota</taxon>
        <taxon>Alphaproteobacteria</taxon>
        <taxon>Rhodobacterales</taxon>
        <taxon>Paracoccaceae</taxon>
        <taxon>Pararhodobacter</taxon>
    </lineage>
</organism>
<evidence type="ECO:0000313" key="6">
    <source>
        <dbReference type="EMBL" id="MCW1932389.1"/>
    </source>
</evidence>
<dbReference type="EMBL" id="JAPDFL010000001">
    <property type="protein sequence ID" value="MCW1932389.1"/>
    <property type="molecule type" value="Genomic_DNA"/>
</dbReference>
<evidence type="ECO:0000259" key="5">
    <source>
        <dbReference type="Pfam" id="PF13458"/>
    </source>
</evidence>
<dbReference type="InterPro" id="IPR028081">
    <property type="entry name" value="Leu-bd"/>
</dbReference>